<dbReference type="Pfam" id="PF05368">
    <property type="entry name" value="NmrA"/>
    <property type="match status" value="1"/>
</dbReference>
<accession>A0AAN6W149</accession>
<protein>
    <recommendedName>
        <fullName evidence="4">F5/8 type C domain-containing protein</fullName>
    </recommendedName>
</protein>
<comment type="caution">
    <text evidence="5">The sequence shown here is derived from an EMBL/GenBank/DDBJ whole genome shotgun (WGS) entry which is preliminary data.</text>
</comment>
<dbReference type="Proteomes" id="UP001302321">
    <property type="component" value="Unassembled WGS sequence"/>
</dbReference>
<comment type="similarity">
    <text evidence="1">Belongs to the NmrA-type oxidoreductase family.</text>
</comment>
<dbReference type="PROSITE" id="PS01286">
    <property type="entry name" value="FA58C_2"/>
    <property type="match status" value="1"/>
</dbReference>
<reference evidence="5" key="1">
    <citation type="journal article" date="2023" name="Mol. Phylogenet. Evol.">
        <title>Genome-scale phylogeny and comparative genomics of the fungal order Sordariales.</title>
        <authorList>
            <person name="Hensen N."/>
            <person name="Bonometti L."/>
            <person name="Westerberg I."/>
            <person name="Brannstrom I.O."/>
            <person name="Guillou S."/>
            <person name="Cros-Aarteil S."/>
            <person name="Calhoun S."/>
            <person name="Haridas S."/>
            <person name="Kuo A."/>
            <person name="Mondo S."/>
            <person name="Pangilinan J."/>
            <person name="Riley R."/>
            <person name="LaButti K."/>
            <person name="Andreopoulos B."/>
            <person name="Lipzen A."/>
            <person name="Chen C."/>
            <person name="Yan M."/>
            <person name="Daum C."/>
            <person name="Ng V."/>
            <person name="Clum A."/>
            <person name="Steindorff A."/>
            <person name="Ohm R.A."/>
            <person name="Martin F."/>
            <person name="Silar P."/>
            <person name="Natvig D.O."/>
            <person name="Lalanne C."/>
            <person name="Gautier V."/>
            <person name="Ament-Velasquez S.L."/>
            <person name="Kruys A."/>
            <person name="Hutchinson M.I."/>
            <person name="Powell A.J."/>
            <person name="Barry K."/>
            <person name="Miller A.N."/>
            <person name="Grigoriev I.V."/>
            <person name="Debuchy R."/>
            <person name="Gladieux P."/>
            <person name="Hiltunen Thoren M."/>
            <person name="Johannesson H."/>
        </authorList>
    </citation>
    <scope>NUCLEOTIDE SEQUENCE</scope>
    <source>
        <strain evidence="5">CBS 892.96</strain>
    </source>
</reference>
<dbReference type="EMBL" id="MU866428">
    <property type="protein sequence ID" value="KAK4172407.1"/>
    <property type="molecule type" value="Genomic_DNA"/>
</dbReference>
<keyword evidence="6" id="KW-1185">Reference proteome</keyword>
<dbReference type="InterPro" id="IPR051164">
    <property type="entry name" value="NmrA-like_oxidored"/>
</dbReference>
<dbReference type="PANTHER" id="PTHR42748">
    <property type="entry name" value="NITROGEN METABOLITE REPRESSION PROTEIN NMRA FAMILY MEMBER"/>
    <property type="match status" value="1"/>
</dbReference>
<evidence type="ECO:0000256" key="2">
    <source>
        <dbReference type="ARBA" id="ARBA00022857"/>
    </source>
</evidence>
<name>A0AAN6W149_9PEZI</name>
<keyword evidence="3" id="KW-0560">Oxidoreductase</keyword>
<evidence type="ECO:0000259" key="4">
    <source>
        <dbReference type="PROSITE" id="PS01286"/>
    </source>
</evidence>
<dbReference type="AlphaFoldDB" id="A0AAN6W149"/>
<evidence type="ECO:0000313" key="6">
    <source>
        <dbReference type="Proteomes" id="UP001302321"/>
    </source>
</evidence>
<dbReference type="PANTHER" id="PTHR42748:SF30">
    <property type="entry name" value="NMRA-LIKE DOMAIN-CONTAINING PROTEIN"/>
    <property type="match status" value="1"/>
</dbReference>
<dbReference type="SUPFAM" id="SSF51735">
    <property type="entry name" value="NAD(P)-binding Rossmann-fold domains"/>
    <property type="match status" value="1"/>
</dbReference>
<organism evidence="5 6">
    <name type="scientific">Triangularia setosa</name>
    <dbReference type="NCBI Taxonomy" id="2587417"/>
    <lineage>
        <taxon>Eukaryota</taxon>
        <taxon>Fungi</taxon>
        <taxon>Dikarya</taxon>
        <taxon>Ascomycota</taxon>
        <taxon>Pezizomycotina</taxon>
        <taxon>Sordariomycetes</taxon>
        <taxon>Sordariomycetidae</taxon>
        <taxon>Sordariales</taxon>
        <taxon>Podosporaceae</taxon>
        <taxon>Triangularia</taxon>
    </lineage>
</organism>
<dbReference type="GO" id="GO:0005634">
    <property type="term" value="C:nucleus"/>
    <property type="evidence" value="ECO:0007669"/>
    <property type="project" value="TreeGrafter"/>
</dbReference>
<gene>
    <name evidence="5" type="ORF">QBC36DRAFT_75094</name>
</gene>
<keyword evidence="2" id="KW-0521">NADP</keyword>
<evidence type="ECO:0000256" key="1">
    <source>
        <dbReference type="ARBA" id="ARBA00006328"/>
    </source>
</evidence>
<reference evidence="5" key="2">
    <citation type="submission" date="2023-05" db="EMBL/GenBank/DDBJ databases">
        <authorList>
            <consortium name="Lawrence Berkeley National Laboratory"/>
            <person name="Steindorff A."/>
            <person name="Hensen N."/>
            <person name="Bonometti L."/>
            <person name="Westerberg I."/>
            <person name="Brannstrom I.O."/>
            <person name="Guillou S."/>
            <person name="Cros-Aarteil S."/>
            <person name="Calhoun S."/>
            <person name="Haridas S."/>
            <person name="Kuo A."/>
            <person name="Mondo S."/>
            <person name="Pangilinan J."/>
            <person name="Riley R."/>
            <person name="Labutti K."/>
            <person name="Andreopoulos B."/>
            <person name="Lipzen A."/>
            <person name="Chen C."/>
            <person name="Yanf M."/>
            <person name="Daum C."/>
            <person name="Ng V."/>
            <person name="Clum A."/>
            <person name="Ohm R."/>
            <person name="Martin F."/>
            <person name="Silar P."/>
            <person name="Natvig D."/>
            <person name="Lalanne C."/>
            <person name="Gautier V."/>
            <person name="Ament-Velasquez S.L."/>
            <person name="Kruys A."/>
            <person name="Hutchinson M.I."/>
            <person name="Powell A.J."/>
            <person name="Barry K."/>
            <person name="Miller A.N."/>
            <person name="Grigoriev I.V."/>
            <person name="Debuchy R."/>
            <person name="Gladieux P."/>
            <person name="Thoren M.H."/>
            <person name="Johannesson H."/>
        </authorList>
    </citation>
    <scope>NUCLEOTIDE SEQUENCE</scope>
    <source>
        <strain evidence="5">CBS 892.96</strain>
    </source>
</reference>
<dbReference type="InterPro" id="IPR000421">
    <property type="entry name" value="FA58C"/>
</dbReference>
<evidence type="ECO:0000256" key="3">
    <source>
        <dbReference type="ARBA" id="ARBA00023002"/>
    </source>
</evidence>
<dbReference type="GO" id="GO:0016491">
    <property type="term" value="F:oxidoreductase activity"/>
    <property type="evidence" value="ECO:0007669"/>
    <property type="project" value="UniProtKB-KW"/>
</dbReference>
<evidence type="ECO:0000313" key="5">
    <source>
        <dbReference type="EMBL" id="KAK4172407.1"/>
    </source>
</evidence>
<sequence length="317" mass="34979">MPTVFVTSATGSVGSALCQQLRDLGWGVRATTQNPESKSAQALKALGVELIPGDWDNEEALRTGLVGCDKLFLCLLPDLRDFNKVPTRAKTIAAIAKAAGVRQAVGLTTLGAFAVEEGTKPPPEYAPSPFFTQHFYAKKRVEQALIDGGFDHWTILRPGFFMANFLEPKIHMGYAEIRENGTWTNSMTATSPLGLIDHVDIARFAVAAFQKPDLLHGRLLAVVSEELLVQEALDQLAAAIGDGRSIKAKFLSDEECAKAQAERSWRFFSSETCVRYMSDYTNLNELYDLVGGLTTFKEFLGREREGMKETYHLEGHR</sequence>
<dbReference type="InterPro" id="IPR008030">
    <property type="entry name" value="NmrA-like"/>
</dbReference>
<proteinExistence type="inferred from homology"/>
<dbReference type="InterPro" id="IPR036291">
    <property type="entry name" value="NAD(P)-bd_dom_sf"/>
</dbReference>
<dbReference type="Gene3D" id="3.40.50.720">
    <property type="entry name" value="NAD(P)-binding Rossmann-like Domain"/>
    <property type="match status" value="1"/>
</dbReference>
<feature type="domain" description="F5/8 type C" evidence="4">
    <location>
        <begin position="52"/>
        <end position="68"/>
    </location>
</feature>